<accession>A0AAN7GXI7</accession>
<dbReference type="AlphaFoldDB" id="A0AAN7GXI7"/>
<dbReference type="Proteomes" id="UP001301958">
    <property type="component" value="Unassembled WGS sequence"/>
</dbReference>
<reference evidence="2" key="2">
    <citation type="submission" date="2023-05" db="EMBL/GenBank/DDBJ databases">
        <authorList>
            <consortium name="Lawrence Berkeley National Laboratory"/>
            <person name="Steindorff A."/>
            <person name="Hensen N."/>
            <person name="Bonometti L."/>
            <person name="Westerberg I."/>
            <person name="Brannstrom I.O."/>
            <person name="Guillou S."/>
            <person name="Cros-Aarteil S."/>
            <person name="Calhoun S."/>
            <person name="Haridas S."/>
            <person name="Kuo A."/>
            <person name="Mondo S."/>
            <person name="Pangilinan J."/>
            <person name="Riley R."/>
            <person name="Labutti K."/>
            <person name="Andreopoulos B."/>
            <person name="Lipzen A."/>
            <person name="Chen C."/>
            <person name="Yanf M."/>
            <person name="Daum C."/>
            <person name="Ng V."/>
            <person name="Clum A."/>
            <person name="Ohm R."/>
            <person name="Martin F."/>
            <person name="Silar P."/>
            <person name="Natvig D."/>
            <person name="Lalanne C."/>
            <person name="Gautier V."/>
            <person name="Ament-Velasquez S.L."/>
            <person name="Kruys A."/>
            <person name="Hutchinson M.I."/>
            <person name="Powell A.J."/>
            <person name="Barry K."/>
            <person name="Miller A.N."/>
            <person name="Grigoriev I.V."/>
            <person name="Debuchy R."/>
            <person name="Gladieux P."/>
            <person name="Thoren M.H."/>
            <person name="Johannesson H."/>
        </authorList>
    </citation>
    <scope>NUCLEOTIDE SEQUENCE</scope>
    <source>
        <strain evidence="2">CBS 990.96</strain>
    </source>
</reference>
<proteinExistence type="predicted"/>
<evidence type="ECO:0000313" key="3">
    <source>
        <dbReference type="Proteomes" id="UP001301958"/>
    </source>
</evidence>
<keyword evidence="3" id="KW-1185">Reference proteome</keyword>
<gene>
    <name evidence="2" type="ORF">QBC38DRAFT_444646</name>
</gene>
<feature type="chain" id="PRO_5043041232" evidence="1">
    <location>
        <begin position="20"/>
        <end position="145"/>
    </location>
</feature>
<reference evidence="2" key="1">
    <citation type="journal article" date="2023" name="Mol. Phylogenet. Evol.">
        <title>Genome-scale phylogeny and comparative genomics of the fungal order Sordariales.</title>
        <authorList>
            <person name="Hensen N."/>
            <person name="Bonometti L."/>
            <person name="Westerberg I."/>
            <person name="Brannstrom I.O."/>
            <person name="Guillou S."/>
            <person name="Cros-Aarteil S."/>
            <person name="Calhoun S."/>
            <person name="Haridas S."/>
            <person name="Kuo A."/>
            <person name="Mondo S."/>
            <person name="Pangilinan J."/>
            <person name="Riley R."/>
            <person name="LaButti K."/>
            <person name="Andreopoulos B."/>
            <person name="Lipzen A."/>
            <person name="Chen C."/>
            <person name="Yan M."/>
            <person name="Daum C."/>
            <person name="Ng V."/>
            <person name="Clum A."/>
            <person name="Steindorff A."/>
            <person name="Ohm R.A."/>
            <person name="Martin F."/>
            <person name="Silar P."/>
            <person name="Natvig D.O."/>
            <person name="Lalanne C."/>
            <person name="Gautier V."/>
            <person name="Ament-Velasquez S.L."/>
            <person name="Kruys A."/>
            <person name="Hutchinson M.I."/>
            <person name="Powell A.J."/>
            <person name="Barry K."/>
            <person name="Miller A.N."/>
            <person name="Grigoriev I.V."/>
            <person name="Debuchy R."/>
            <person name="Gladieux P."/>
            <person name="Hiltunen Thoren M."/>
            <person name="Johannesson H."/>
        </authorList>
    </citation>
    <scope>NUCLEOTIDE SEQUENCE</scope>
    <source>
        <strain evidence="2">CBS 990.96</strain>
    </source>
</reference>
<comment type="caution">
    <text evidence="2">The sequence shown here is derived from an EMBL/GenBank/DDBJ whole genome shotgun (WGS) entry which is preliminary data.</text>
</comment>
<evidence type="ECO:0000256" key="1">
    <source>
        <dbReference type="SAM" id="SignalP"/>
    </source>
</evidence>
<keyword evidence="1" id="KW-0732">Signal</keyword>
<sequence length="145" mass="15461">MKFSLSTLTLLSQAPLSLGAAISRATPASSPDSLLPSPTNANLNLKNLNNIDEPSVTPAPFLKLRVARADIDPLDPAAGIAVAGVANINDDDSWMPIITPPNAMPGFEPWPVVTFEPPYNSDGCGQFNSQQECDEFKKQQGIDKN</sequence>
<dbReference type="EMBL" id="MU865348">
    <property type="protein sequence ID" value="KAK4226398.1"/>
    <property type="molecule type" value="Genomic_DNA"/>
</dbReference>
<protein>
    <submittedName>
        <fullName evidence="2">Uncharacterized protein</fullName>
    </submittedName>
</protein>
<evidence type="ECO:0000313" key="2">
    <source>
        <dbReference type="EMBL" id="KAK4226398.1"/>
    </source>
</evidence>
<organism evidence="2 3">
    <name type="scientific">Podospora fimiseda</name>
    <dbReference type="NCBI Taxonomy" id="252190"/>
    <lineage>
        <taxon>Eukaryota</taxon>
        <taxon>Fungi</taxon>
        <taxon>Dikarya</taxon>
        <taxon>Ascomycota</taxon>
        <taxon>Pezizomycotina</taxon>
        <taxon>Sordariomycetes</taxon>
        <taxon>Sordariomycetidae</taxon>
        <taxon>Sordariales</taxon>
        <taxon>Podosporaceae</taxon>
        <taxon>Podospora</taxon>
    </lineage>
</organism>
<feature type="signal peptide" evidence="1">
    <location>
        <begin position="1"/>
        <end position="19"/>
    </location>
</feature>
<name>A0AAN7GXI7_9PEZI</name>